<dbReference type="Gene3D" id="1.25.40.10">
    <property type="entry name" value="Tetratricopeptide repeat domain"/>
    <property type="match status" value="2"/>
</dbReference>
<reference evidence="2" key="2">
    <citation type="submission" date="2021-04" db="EMBL/GenBank/DDBJ databases">
        <authorList>
            <person name="Gilroy R."/>
        </authorList>
    </citation>
    <scope>NUCLEOTIDE SEQUENCE</scope>
    <source>
        <strain evidence="2">1345</strain>
    </source>
</reference>
<evidence type="ECO:0008006" key="4">
    <source>
        <dbReference type="Google" id="ProtNLM"/>
    </source>
</evidence>
<feature type="compositionally biased region" description="Low complexity" evidence="1">
    <location>
        <begin position="559"/>
        <end position="572"/>
    </location>
</feature>
<reference evidence="2" key="1">
    <citation type="journal article" date="2021" name="PeerJ">
        <title>Extensive microbial diversity within the chicken gut microbiome revealed by metagenomics and culture.</title>
        <authorList>
            <person name="Gilroy R."/>
            <person name="Ravi A."/>
            <person name="Getino M."/>
            <person name="Pursley I."/>
            <person name="Horton D.L."/>
            <person name="Alikhan N.F."/>
            <person name="Baker D."/>
            <person name="Gharbi K."/>
            <person name="Hall N."/>
            <person name="Watson M."/>
            <person name="Adriaenssens E.M."/>
            <person name="Foster-Nyarko E."/>
            <person name="Jarju S."/>
            <person name="Secka A."/>
            <person name="Antonio M."/>
            <person name="Oren A."/>
            <person name="Chaudhuri R.R."/>
            <person name="La Ragione R."/>
            <person name="Hildebrand F."/>
            <person name="Pallen M.J."/>
        </authorList>
    </citation>
    <scope>NUCLEOTIDE SEQUENCE</scope>
    <source>
        <strain evidence="2">1345</strain>
    </source>
</reference>
<evidence type="ECO:0000313" key="2">
    <source>
        <dbReference type="EMBL" id="HIY96430.1"/>
    </source>
</evidence>
<evidence type="ECO:0000313" key="3">
    <source>
        <dbReference type="Proteomes" id="UP000886750"/>
    </source>
</evidence>
<gene>
    <name evidence="2" type="ORF">H9729_01960</name>
</gene>
<dbReference type="Proteomes" id="UP000886750">
    <property type="component" value="Unassembled WGS sequence"/>
</dbReference>
<organism evidence="2 3">
    <name type="scientific">Candidatus Borkfalkia excrementigallinarum</name>
    <dbReference type="NCBI Taxonomy" id="2838506"/>
    <lineage>
        <taxon>Bacteria</taxon>
        <taxon>Bacillati</taxon>
        <taxon>Bacillota</taxon>
        <taxon>Clostridia</taxon>
        <taxon>Christensenellales</taxon>
        <taxon>Christensenellaceae</taxon>
        <taxon>Candidatus Borkfalkia</taxon>
    </lineage>
</organism>
<proteinExistence type="predicted"/>
<protein>
    <recommendedName>
        <fullName evidence="4">Tetratricopeptide repeat protein</fullName>
    </recommendedName>
</protein>
<evidence type="ECO:0000256" key="1">
    <source>
        <dbReference type="SAM" id="MobiDB-lite"/>
    </source>
</evidence>
<dbReference type="SUPFAM" id="SSF48452">
    <property type="entry name" value="TPR-like"/>
    <property type="match status" value="2"/>
</dbReference>
<dbReference type="AlphaFoldDB" id="A0A9D1ZV97"/>
<dbReference type="InterPro" id="IPR011990">
    <property type="entry name" value="TPR-like_helical_dom_sf"/>
</dbReference>
<sequence>MEEKVVKFDINSEKLLAIADARLDEGDYLSALRMLHKSLELYGAGADEYIALADAYDEMEIFELSAKYWFLYLDVCPEEEAVDAYEGLAACYYNMGNEPIALYYYNKMMRDKYVSPVNNMEMGELFEKQPRPRFKVSWPPERADYSDDIDEGLRALKKGEYAKAHEYFSRVHPQSEYYFSAQNYDAVCSLLEGKTEDAEACCRNILRQDEDNVQALSTYAAVLVEQDRRDESYRTAVKLASLHTDNPDELYKIATVCCENGLYEDAFQKFSELEKTVSYDLTLLYFKAIAAFKGGRVRESLASFGKILDIYPDAAVARHYFREIRRYSEEGGAVPETSFFYRVPKQEFDARSKLLAVLSELPLADLHAYCDETDITELLEWAFDESDGQEFELQLVASTVAVRARLDSFVRELLLDPSVNDLVKFEILRRLCARNRKDEFGAVVGDIYRLLPIEKLSVGRVKHAKFTEAYALCFSRFAPLGEGSSADFCLAAKEVYAALERDGLLSLASGAEDLACAIYLTAVPQGVKKSRPLLQYLGADGKTVAQILSSVHGLSQEGAAASEAAAADAQNNDKAEDENETH</sequence>
<dbReference type="SMART" id="SM00028">
    <property type="entry name" value="TPR"/>
    <property type="match status" value="5"/>
</dbReference>
<comment type="caution">
    <text evidence="2">The sequence shown here is derived from an EMBL/GenBank/DDBJ whole genome shotgun (WGS) entry which is preliminary data.</text>
</comment>
<dbReference type="EMBL" id="DXCQ01000020">
    <property type="protein sequence ID" value="HIY96430.1"/>
    <property type="molecule type" value="Genomic_DNA"/>
</dbReference>
<dbReference type="InterPro" id="IPR019734">
    <property type="entry name" value="TPR_rpt"/>
</dbReference>
<accession>A0A9D1ZV97</accession>
<feature type="region of interest" description="Disordered" evidence="1">
    <location>
        <begin position="559"/>
        <end position="582"/>
    </location>
</feature>
<name>A0A9D1ZV97_9FIRM</name>